<reference evidence="3" key="1">
    <citation type="submission" date="2022-11" db="UniProtKB">
        <authorList>
            <consortium name="WormBaseParasite"/>
        </authorList>
    </citation>
    <scope>IDENTIFICATION</scope>
</reference>
<protein>
    <submittedName>
        <fullName evidence="3">7TM GPCR serpentine receptor class x (Srx) domain-containing protein</fullName>
    </submittedName>
</protein>
<dbReference type="WBParaSite" id="Gr19_v10_g13833.t1">
    <property type="protein sequence ID" value="Gr19_v10_g13833.t1"/>
    <property type="gene ID" value="Gr19_v10_g13833"/>
</dbReference>
<organism evidence="2 3">
    <name type="scientific">Globodera rostochiensis</name>
    <name type="common">Golden nematode worm</name>
    <name type="synonym">Heterodera rostochiensis</name>
    <dbReference type="NCBI Taxonomy" id="31243"/>
    <lineage>
        <taxon>Eukaryota</taxon>
        <taxon>Metazoa</taxon>
        <taxon>Ecdysozoa</taxon>
        <taxon>Nematoda</taxon>
        <taxon>Chromadorea</taxon>
        <taxon>Rhabditida</taxon>
        <taxon>Tylenchina</taxon>
        <taxon>Tylenchomorpha</taxon>
        <taxon>Tylenchoidea</taxon>
        <taxon>Heteroderidae</taxon>
        <taxon>Heteroderinae</taxon>
        <taxon>Globodera</taxon>
    </lineage>
</organism>
<feature type="transmembrane region" description="Helical" evidence="1">
    <location>
        <begin position="259"/>
        <end position="282"/>
    </location>
</feature>
<feature type="transmembrane region" description="Helical" evidence="1">
    <location>
        <begin position="104"/>
        <end position="131"/>
    </location>
</feature>
<dbReference type="Pfam" id="PF10317">
    <property type="entry name" value="7TM_GPCR_Srd"/>
    <property type="match status" value="1"/>
</dbReference>
<feature type="transmembrane region" description="Helical" evidence="1">
    <location>
        <begin position="143"/>
        <end position="168"/>
    </location>
</feature>
<name>A0A914H4S9_GLORO</name>
<evidence type="ECO:0000313" key="2">
    <source>
        <dbReference type="Proteomes" id="UP000887572"/>
    </source>
</evidence>
<proteinExistence type="predicted"/>
<feature type="transmembrane region" description="Helical" evidence="1">
    <location>
        <begin position="207"/>
        <end position="227"/>
    </location>
</feature>
<dbReference type="SUPFAM" id="SSF81321">
    <property type="entry name" value="Family A G protein-coupled receptor-like"/>
    <property type="match status" value="1"/>
</dbReference>
<keyword evidence="1" id="KW-0472">Membrane</keyword>
<dbReference type="AlphaFoldDB" id="A0A914H4S9"/>
<dbReference type="InterPro" id="IPR019421">
    <property type="entry name" value="7TM_GPCR_serpentine_rcpt_Srd"/>
</dbReference>
<feature type="transmembrane region" description="Helical" evidence="1">
    <location>
        <begin position="22"/>
        <end position="42"/>
    </location>
</feature>
<keyword evidence="2" id="KW-1185">Reference proteome</keyword>
<evidence type="ECO:0000313" key="3">
    <source>
        <dbReference type="WBParaSite" id="Gr19_v10_g13833.t1"/>
    </source>
</evidence>
<keyword evidence="1" id="KW-0812">Transmembrane</keyword>
<sequence>MANKFYCTFMGTSVVRIIKNSFNWIGFGFGVILNGIMVHLIVRHTPKSMQMYSKILLQTCATDLALLTINLLFQKYMFTTDKGESEVITGGLITFGTQNRGWNLLAWVCWIFLVYVSLFGYVAQFIYRYLLLNWNKKLSTFKYFILFGAMLFFPFVYCIDIFICYYPPTDHLYLEDQSVADILALNITEHIALTGHSINDWRLTMGIYYIIIACTIAYVIMITLAFLMDKLLKGRLKLGASSAQIVKMVEMNKQISRNLIIQASMPFFIYLSMLFLLAIILFKIDVSSQL</sequence>
<keyword evidence="1" id="KW-1133">Transmembrane helix</keyword>
<dbReference type="PANTHER" id="PTHR22943">
    <property type="entry name" value="7-TRANSMEMBRANE DOMAIN RECEPTOR C.ELEGANS"/>
    <property type="match status" value="1"/>
</dbReference>
<dbReference type="Proteomes" id="UP000887572">
    <property type="component" value="Unplaced"/>
</dbReference>
<evidence type="ECO:0000256" key="1">
    <source>
        <dbReference type="SAM" id="Phobius"/>
    </source>
</evidence>
<dbReference type="PANTHER" id="PTHR22943:SF248">
    <property type="entry name" value="SEVEN TM RECEPTOR"/>
    <property type="match status" value="1"/>
</dbReference>
<accession>A0A914H4S9</accession>